<dbReference type="PIRSF" id="PIRSF021697">
    <property type="entry name" value="UCP021697"/>
    <property type="match status" value="1"/>
</dbReference>
<feature type="transmembrane region" description="Helical" evidence="2">
    <location>
        <begin position="55"/>
        <end position="75"/>
    </location>
</feature>
<dbReference type="PANTHER" id="PTHR36115:SF6">
    <property type="entry name" value="PROLINE-RICH ANTIGEN HOMOLOG"/>
    <property type="match status" value="1"/>
</dbReference>
<feature type="transmembrane region" description="Helical" evidence="2">
    <location>
        <begin position="87"/>
        <end position="110"/>
    </location>
</feature>
<dbReference type="EMBL" id="BJWG01000001">
    <property type="protein sequence ID" value="GEL93849.1"/>
    <property type="molecule type" value="Genomic_DNA"/>
</dbReference>
<dbReference type="Proteomes" id="UP000321720">
    <property type="component" value="Unassembled WGS sequence"/>
</dbReference>
<name>A0A511J807_9CELL</name>
<feature type="region of interest" description="Disordered" evidence="1">
    <location>
        <begin position="18"/>
        <end position="39"/>
    </location>
</feature>
<keyword evidence="2" id="KW-0472">Membrane</keyword>
<evidence type="ECO:0000256" key="1">
    <source>
        <dbReference type="SAM" id="MobiDB-lite"/>
    </source>
</evidence>
<evidence type="ECO:0000313" key="4">
    <source>
        <dbReference type="Proteomes" id="UP000321720"/>
    </source>
</evidence>
<keyword evidence="4" id="KW-1185">Reference proteome</keyword>
<feature type="compositionally biased region" description="Gly residues" evidence="1">
    <location>
        <begin position="27"/>
        <end position="38"/>
    </location>
</feature>
<accession>A0A511J807</accession>
<keyword evidence="2" id="KW-0812">Transmembrane</keyword>
<dbReference type="AlphaFoldDB" id="A0A511J807"/>
<protein>
    <submittedName>
        <fullName evidence="3">RDD family protein</fullName>
    </submittedName>
</protein>
<comment type="caution">
    <text evidence="3">The sequence shown here is derived from an EMBL/GenBank/DDBJ whole genome shotgun (WGS) entry which is preliminary data.</text>
</comment>
<reference evidence="3 4" key="1">
    <citation type="submission" date="2019-07" db="EMBL/GenBank/DDBJ databases">
        <title>Whole genome shotgun sequence of Cellulomonas composti NBRC 100758.</title>
        <authorList>
            <person name="Hosoyama A."/>
            <person name="Uohara A."/>
            <person name="Ohji S."/>
            <person name="Ichikawa N."/>
        </authorList>
    </citation>
    <scope>NUCLEOTIDE SEQUENCE [LARGE SCALE GENOMIC DNA]</scope>
    <source>
        <strain evidence="3 4">NBRC 100758</strain>
    </source>
</reference>
<proteinExistence type="predicted"/>
<evidence type="ECO:0000256" key="2">
    <source>
        <dbReference type="SAM" id="Phobius"/>
    </source>
</evidence>
<dbReference type="InterPro" id="IPR051791">
    <property type="entry name" value="Pra-immunoreactive"/>
</dbReference>
<evidence type="ECO:0000313" key="3">
    <source>
        <dbReference type="EMBL" id="GEL93849.1"/>
    </source>
</evidence>
<organism evidence="3 4">
    <name type="scientific">Cellulomonas composti</name>
    <dbReference type="NCBI Taxonomy" id="266130"/>
    <lineage>
        <taxon>Bacteria</taxon>
        <taxon>Bacillati</taxon>
        <taxon>Actinomycetota</taxon>
        <taxon>Actinomycetes</taxon>
        <taxon>Micrococcales</taxon>
        <taxon>Cellulomonadaceae</taxon>
        <taxon>Cellulomonas</taxon>
    </lineage>
</organism>
<dbReference type="InterPro" id="IPR016795">
    <property type="entry name" value="UCP021697"/>
</dbReference>
<gene>
    <name evidence="3" type="ORF">CCO02nite_05070</name>
</gene>
<sequence>MWERADLSTYPGTVATRDDVGSWLEGGPSGEGRRGAGLGLPDEGSGSLARLGRRVAALCVDWLLALAISAALFPANQDAWFLARADSLVTLGIFAAENVLLVGLLGFGVGHRVLGMRVRRAGATPDGPLPDDGRAPGLGRAVVRTALLCLVVPAVVWDAEGRGMHDRLAGTALVRR</sequence>
<keyword evidence="2" id="KW-1133">Transmembrane helix</keyword>
<dbReference type="PANTHER" id="PTHR36115">
    <property type="entry name" value="PROLINE-RICH ANTIGEN HOMOLOG-RELATED"/>
    <property type="match status" value="1"/>
</dbReference>